<keyword evidence="7" id="KW-1185">Reference proteome</keyword>
<comment type="caution">
    <text evidence="4">The sequence shown here is derived from an EMBL/GenBank/DDBJ whole genome shotgun (WGS) entry which is preliminary data.</text>
</comment>
<dbReference type="Proteomes" id="UP000030588">
    <property type="component" value="Unassembled WGS sequence"/>
</dbReference>
<organism evidence="4 6">
    <name type="scientific">Heyndrickxia ginsengihumi</name>
    <dbReference type="NCBI Taxonomy" id="363870"/>
    <lineage>
        <taxon>Bacteria</taxon>
        <taxon>Bacillati</taxon>
        <taxon>Bacillota</taxon>
        <taxon>Bacilli</taxon>
        <taxon>Bacillales</taxon>
        <taxon>Bacillaceae</taxon>
        <taxon>Heyndrickxia</taxon>
    </lineage>
</organism>
<feature type="domain" description="CBS" evidence="3">
    <location>
        <begin position="9"/>
        <end position="65"/>
    </location>
</feature>
<reference evidence="4 6" key="1">
    <citation type="submission" date="2014-10" db="EMBL/GenBank/DDBJ databases">
        <title>Draft genome of phytase producing Bacillus ginsengihumi strain M2.11.</title>
        <authorList>
            <person name="Toymentseva A."/>
            <person name="Boulygina E.A."/>
            <person name="Kazakov S.V."/>
            <person name="Kayumov I."/>
            <person name="Suleimanova A.D."/>
            <person name="Mardanova A.M."/>
            <person name="Maria S.N."/>
            <person name="Sergey M.Y."/>
            <person name="Sharipova M.R."/>
        </authorList>
    </citation>
    <scope>NUCLEOTIDE SEQUENCE [LARGE SCALE GENOMIC DNA]</scope>
    <source>
        <strain evidence="4 6">M2.11</strain>
    </source>
</reference>
<keyword evidence="1 2" id="KW-0129">CBS domain</keyword>
<evidence type="ECO:0000313" key="4">
    <source>
        <dbReference type="EMBL" id="KHD85316.1"/>
    </source>
</evidence>
<dbReference type="PANTHER" id="PTHR43080">
    <property type="entry name" value="CBS DOMAIN-CONTAINING PROTEIN CBSX3, MITOCHONDRIAL"/>
    <property type="match status" value="1"/>
</dbReference>
<protein>
    <submittedName>
        <fullName evidence="4 5">CBS domain-containing protein</fullName>
    </submittedName>
</protein>
<dbReference type="OrthoDB" id="9802114at2"/>
<dbReference type="STRING" id="363870.NG54_09850"/>
<evidence type="ECO:0000259" key="3">
    <source>
        <dbReference type="PROSITE" id="PS51371"/>
    </source>
</evidence>
<proteinExistence type="predicted"/>
<dbReference type="AlphaFoldDB" id="A0A0A6VCM8"/>
<feature type="domain" description="CBS" evidence="3">
    <location>
        <begin position="73"/>
        <end position="128"/>
    </location>
</feature>
<dbReference type="PROSITE" id="PS51371">
    <property type="entry name" value="CBS"/>
    <property type="match status" value="2"/>
</dbReference>
<dbReference type="InterPro" id="IPR051257">
    <property type="entry name" value="Diverse_CBS-Domain"/>
</dbReference>
<reference evidence="5 7" key="2">
    <citation type="submission" date="2020-02" db="EMBL/GenBank/DDBJ databases">
        <authorList>
            <person name="Feng H."/>
        </authorList>
    </citation>
    <scope>NUCLEOTIDE SEQUENCE [LARGE SCALE GENOMIC DNA]</scope>
    <source>
        <strain evidence="5 7">Gsoil 114</strain>
    </source>
</reference>
<gene>
    <name evidence="5" type="ORF">G4D61_17445</name>
    <name evidence="4" type="ORF">NG54_09850</name>
</gene>
<dbReference type="InterPro" id="IPR000644">
    <property type="entry name" value="CBS_dom"/>
</dbReference>
<dbReference type="SMART" id="SM00116">
    <property type="entry name" value="CBS"/>
    <property type="match status" value="2"/>
</dbReference>
<dbReference type="Pfam" id="PF00571">
    <property type="entry name" value="CBS"/>
    <property type="match status" value="2"/>
</dbReference>
<reference evidence="5 7" key="3">
    <citation type="submission" date="2020-03" db="EMBL/GenBank/DDBJ databases">
        <title>Bacillus aquiflavi sp. nov., isolated from yellow water of strong flavor Chinese baijiu in Yibin region of China.</title>
        <authorList>
            <person name="Xie J."/>
        </authorList>
    </citation>
    <scope>NUCLEOTIDE SEQUENCE [LARGE SCALE GENOMIC DNA]</scope>
    <source>
        <strain evidence="5 7">Gsoil 114</strain>
    </source>
</reference>
<dbReference type="SUPFAM" id="SSF54631">
    <property type="entry name" value="CBS-domain pair"/>
    <property type="match status" value="1"/>
</dbReference>
<dbReference type="EMBL" id="JAAIWK010000045">
    <property type="protein sequence ID" value="NEY21701.1"/>
    <property type="molecule type" value="Genomic_DNA"/>
</dbReference>
<dbReference type="Gene3D" id="3.10.580.10">
    <property type="entry name" value="CBS-domain"/>
    <property type="match status" value="1"/>
</dbReference>
<dbReference type="CDD" id="cd04622">
    <property type="entry name" value="CBS_pair_HRP1_like"/>
    <property type="match status" value="1"/>
</dbReference>
<evidence type="ECO:0000313" key="6">
    <source>
        <dbReference type="Proteomes" id="UP000030588"/>
    </source>
</evidence>
<evidence type="ECO:0000256" key="2">
    <source>
        <dbReference type="PROSITE-ProRule" id="PRU00703"/>
    </source>
</evidence>
<sequence length="143" mass="15574">MTNSIRSLMSKEVISVQPNQTVQEAAQLMRQHNLGAIPVVENGQVKGMLTDRDITLRLTAKGADANVPVSSCMTNEVIHGTPDMDVHEASQVMAQHQVRRLPIVENNQLVGFVSLGDLAVQDQYQNEAGEALSNISTKSSELH</sequence>
<accession>A0A0A6VCM8</accession>
<evidence type="ECO:0000256" key="1">
    <source>
        <dbReference type="ARBA" id="ARBA00023122"/>
    </source>
</evidence>
<dbReference type="EMBL" id="JRUN01000026">
    <property type="protein sequence ID" value="KHD85316.1"/>
    <property type="molecule type" value="Genomic_DNA"/>
</dbReference>
<evidence type="ECO:0000313" key="5">
    <source>
        <dbReference type="EMBL" id="NEY21701.1"/>
    </source>
</evidence>
<dbReference type="Proteomes" id="UP000476934">
    <property type="component" value="Unassembled WGS sequence"/>
</dbReference>
<dbReference type="InterPro" id="IPR046342">
    <property type="entry name" value="CBS_dom_sf"/>
</dbReference>
<dbReference type="RefSeq" id="WP_025731423.1">
    <property type="nucleotide sequence ID" value="NZ_JAAIWK010000045.1"/>
</dbReference>
<evidence type="ECO:0000313" key="7">
    <source>
        <dbReference type="Proteomes" id="UP000476934"/>
    </source>
</evidence>
<name>A0A0A6VCM8_9BACI</name>
<dbReference type="PANTHER" id="PTHR43080:SF2">
    <property type="entry name" value="CBS DOMAIN-CONTAINING PROTEIN"/>
    <property type="match status" value="1"/>
</dbReference>